<dbReference type="Pfam" id="PF01185">
    <property type="entry name" value="Hydrophobin"/>
    <property type="match status" value="1"/>
</dbReference>
<comment type="similarity">
    <text evidence="2 6">Belongs to the fungal hydrophobin family.</text>
</comment>
<keyword evidence="8" id="KW-1185">Reference proteome</keyword>
<reference evidence="8" key="1">
    <citation type="journal article" date="2014" name="Proc. Natl. Acad. Sci. U.S.A.">
        <title>Extensive sampling of basidiomycete genomes demonstrates inadequacy of the white-rot/brown-rot paradigm for wood decay fungi.</title>
        <authorList>
            <person name="Riley R."/>
            <person name="Salamov A.A."/>
            <person name="Brown D.W."/>
            <person name="Nagy L.G."/>
            <person name="Floudas D."/>
            <person name="Held B.W."/>
            <person name="Levasseur A."/>
            <person name="Lombard V."/>
            <person name="Morin E."/>
            <person name="Otillar R."/>
            <person name="Lindquist E.A."/>
            <person name="Sun H."/>
            <person name="LaButti K.M."/>
            <person name="Schmutz J."/>
            <person name="Jabbour D."/>
            <person name="Luo H."/>
            <person name="Baker S.E."/>
            <person name="Pisabarro A.G."/>
            <person name="Walton J.D."/>
            <person name="Blanchette R.A."/>
            <person name="Henrissat B."/>
            <person name="Martin F."/>
            <person name="Cullen D."/>
            <person name="Hibbett D.S."/>
            <person name="Grigoriev I.V."/>
        </authorList>
    </citation>
    <scope>NUCLEOTIDE SEQUENCE [LARGE SCALE GENOMIC DNA]</scope>
    <source>
        <strain evidence="8">CBS 339.88</strain>
    </source>
</reference>
<keyword evidence="4 6" id="KW-0964">Secreted</keyword>
<keyword evidence="5 6" id="KW-1015">Disulfide bond</keyword>
<evidence type="ECO:0000256" key="2">
    <source>
        <dbReference type="ARBA" id="ARBA00010446"/>
    </source>
</evidence>
<evidence type="ECO:0000256" key="6">
    <source>
        <dbReference type="RuleBase" id="RU365009"/>
    </source>
</evidence>
<name>A0A067SKW9_GALM3</name>
<dbReference type="CDD" id="cd23507">
    <property type="entry name" value="hydrophobin_I"/>
    <property type="match status" value="1"/>
</dbReference>
<keyword evidence="6" id="KW-0732">Signal</keyword>
<dbReference type="InterPro" id="IPR001338">
    <property type="entry name" value="Class_I_Hydrophobin"/>
</dbReference>
<dbReference type="GO" id="GO:0005199">
    <property type="term" value="F:structural constituent of cell wall"/>
    <property type="evidence" value="ECO:0007669"/>
    <property type="project" value="InterPro"/>
</dbReference>
<organism evidence="7 8">
    <name type="scientific">Galerina marginata (strain CBS 339.88)</name>
    <dbReference type="NCBI Taxonomy" id="685588"/>
    <lineage>
        <taxon>Eukaryota</taxon>
        <taxon>Fungi</taxon>
        <taxon>Dikarya</taxon>
        <taxon>Basidiomycota</taxon>
        <taxon>Agaricomycotina</taxon>
        <taxon>Agaricomycetes</taxon>
        <taxon>Agaricomycetidae</taxon>
        <taxon>Agaricales</taxon>
        <taxon>Agaricineae</taxon>
        <taxon>Strophariaceae</taxon>
        <taxon>Galerina</taxon>
    </lineage>
</organism>
<protein>
    <recommendedName>
        <fullName evidence="6">Hydrophobin</fullName>
    </recommendedName>
</protein>
<accession>A0A067SKW9</accession>
<evidence type="ECO:0000256" key="4">
    <source>
        <dbReference type="ARBA" id="ARBA00022525"/>
    </source>
</evidence>
<evidence type="ECO:0000256" key="1">
    <source>
        <dbReference type="ARBA" id="ARBA00004191"/>
    </source>
</evidence>
<feature type="non-terminal residue" evidence="7">
    <location>
        <position position="1"/>
    </location>
</feature>
<evidence type="ECO:0000256" key="3">
    <source>
        <dbReference type="ARBA" id="ARBA00022512"/>
    </source>
</evidence>
<evidence type="ECO:0000313" key="7">
    <source>
        <dbReference type="EMBL" id="KDR70672.1"/>
    </source>
</evidence>
<sequence length="70" mass="6698">TASSPTATQLLGLLGIAADPDTQVGITCSPVTVTGTGSMPSCSTSPVVCCTTNVLNGVAALGCSPVDVTS</sequence>
<comment type="subcellular location">
    <subcellularLocation>
        <location evidence="1 6">Secreted</location>
        <location evidence="1 6">Cell wall</location>
    </subcellularLocation>
</comment>
<dbReference type="OrthoDB" id="2907140at2759"/>
<dbReference type="SMART" id="SM00075">
    <property type="entry name" value="HYDRO"/>
    <property type="match status" value="1"/>
</dbReference>
<evidence type="ECO:0000313" key="8">
    <source>
        <dbReference type="Proteomes" id="UP000027222"/>
    </source>
</evidence>
<gene>
    <name evidence="7" type="ORF">GALMADRAFT_76001</name>
</gene>
<dbReference type="EMBL" id="KL142396">
    <property type="protein sequence ID" value="KDR70672.1"/>
    <property type="molecule type" value="Genomic_DNA"/>
</dbReference>
<keyword evidence="3 6" id="KW-0134">Cell wall</keyword>
<proteinExistence type="inferred from homology"/>
<dbReference type="AlphaFoldDB" id="A0A067SKW9"/>
<dbReference type="HOGENOM" id="CLU_105134_2_2_1"/>
<dbReference type="Proteomes" id="UP000027222">
    <property type="component" value="Unassembled WGS sequence"/>
</dbReference>
<dbReference type="GO" id="GO:0009277">
    <property type="term" value="C:fungal-type cell wall"/>
    <property type="evidence" value="ECO:0007669"/>
    <property type="project" value="InterPro"/>
</dbReference>
<dbReference type="STRING" id="685588.A0A067SKW9"/>
<evidence type="ECO:0000256" key="5">
    <source>
        <dbReference type="ARBA" id="ARBA00023157"/>
    </source>
</evidence>